<evidence type="ECO:0000313" key="2">
    <source>
        <dbReference type="Proteomes" id="UP000718821"/>
    </source>
</evidence>
<dbReference type="Proteomes" id="UP000718821">
    <property type="component" value="Unassembled WGS sequence"/>
</dbReference>
<accession>A0A938WX58</accession>
<dbReference type="InterPro" id="IPR012334">
    <property type="entry name" value="Pectin_lyas_fold"/>
</dbReference>
<dbReference type="Pfam" id="PF12541">
    <property type="entry name" value="DUF3737"/>
    <property type="match status" value="1"/>
</dbReference>
<dbReference type="EMBL" id="JACLYU010000003">
    <property type="protein sequence ID" value="MBM6699238.1"/>
    <property type="molecule type" value="Genomic_DNA"/>
</dbReference>
<reference evidence="1" key="1">
    <citation type="submission" date="2020-08" db="EMBL/GenBank/DDBJ databases">
        <authorList>
            <person name="Cejkova D."/>
            <person name="Kubasova T."/>
            <person name="Jahodarova E."/>
            <person name="Rychlik I."/>
        </authorList>
    </citation>
    <scope>NUCLEOTIDE SEQUENCE</scope>
    <source>
        <strain evidence="1">An836</strain>
    </source>
</reference>
<dbReference type="InterPro" id="IPR011050">
    <property type="entry name" value="Pectin_lyase_fold/virulence"/>
</dbReference>
<dbReference type="SUPFAM" id="SSF51126">
    <property type="entry name" value="Pectin lyase-like"/>
    <property type="match status" value="1"/>
</dbReference>
<dbReference type="AlphaFoldDB" id="A0A938WX58"/>
<organism evidence="1 2">
    <name type="scientific">Bifidobacterium pullorum subsp. saeculare</name>
    <dbReference type="NCBI Taxonomy" id="78257"/>
    <lineage>
        <taxon>Bacteria</taxon>
        <taxon>Bacillati</taxon>
        <taxon>Actinomycetota</taxon>
        <taxon>Actinomycetes</taxon>
        <taxon>Bifidobacteriales</taxon>
        <taxon>Bifidobacteriaceae</taxon>
        <taxon>Bifidobacterium</taxon>
    </lineage>
</organism>
<comment type="caution">
    <text evidence="1">The sequence shown here is derived from an EMBL/GenBank/DDBJ whole genome shotgun (WGS) entry which is preliminary data.</text>
</comment>
<evidence type="ECO:0000313" key="1">
    <source>
        <dbReference type="EMBL" id="MBM6699238.1"/>
    </source>
</evidence>
<sequence length="299" mass="32972">MEAIAASHEGGAGRTAVVQKHLTGERIGYAVRRHDYEGVTFADGESALKHAADVTLTDCVFEWKYPLWYDTDLTARGCTWLEATRAGLWYCKHVDIADSAIDSPKNLRRCTGVTLRNVAFTNGAETLWDCRDVTLDHVTVKGDYFAMNSQDLSIDGLTLVGGYSFDGAKNVTVANTRIVGRDAFWNAQNITVRDSHISGAYVAWNSRNVTFENCTIESLQGLCYVEGLTLRNCRLINSELAFEYSDVDAELVGPVRSIFNPRSGRIVCDGVEELTLDPAFVDPKATEIVTPDGRDLTAR</sequence>
<protein>
    <submittedName>
        <fullName evidence="1">DUF3737 family protein</fullName>
    </submittedName>
</protein>
<keyword evidence="2" id="KW-1185">Reference proteome</keyword>
<name>A0A938WX58_9BIFI</name>
<dbReference type="Gene3D" id="2.160.20.10">
    <property type="entry name" value="Single-stranded right-handed beta-helix, Pectin lyase-like"/>
    <property type="match status" value="1"/>
</dbReference>
<proteinExistence type="predicted"/>
<dbReference type="InterPro" id="IPR022208">
    <property type="entry name" value="DUF3737"/>
</dbReference>
<gene>
    <name evidence="1" type="ORF">H7U32_02620</name>
</gene>
<reference evidence="1" key="2">
    <citation type="journal article" date="2021" name="Sci. Rep.">
        <title>The distribution of antibiotic resistance genes in chicken gut microbiota commensals.</title>
        <authorList>
            <person name="Juricova H."/>
            <person name="Matiasovicova J."/>
            <person name="Kubasova T."/>
            <person name="Cejkova D."/>
            <person name="Rychlik I."/>
        </authorList>
    </citation>
    <scope>NUCLEOTIDE SEQUENCE</scope>
    <source>
        <strain evidence="1">An836</strain>
    </source>
</reference>